<keyword evidence="4 5" id="KW-0472">Membrane</keyword>
<protein>
    <recommendedName>
        <fullName evidence="6">TMEM205-like domain-containing protein</fullName>
    </recommendedName>
</protein>
<feature type="transmembrane region" description="Helical" evidence="5">
    <location>
        <begin position="82"/>
        <end position="104"/>
    </location>
</feature>
<evidence type="ECO:0000256" key="1">
    <source>
        <dbReference type="ARBA" id="ARBA00004370"/>
    </source>
</evidence>
<evidence type="ECO:0000313" key="8">
    <source>
        <dbReference type="Proteomes" id="UP000095009"/>
    </source>
</evidence>
<gene>
    <name evidence="7" type="ORF">NADFUDRAFT_47677</name>
</gene>
<accession>A0A1E3PEQ1</accession>
<dbReference type="InterPro" id="IPR053009">
    <property type="entry name" value="Xanthocillin_Biosynth-Assoc"/>
</dbReference>
<feature type="transmembrane region" description="Helical" evidence="5">
    <location>
        <begin position="15"/>
        <end position="40"/>
    </location>
</feature>
<evidence type="ECO:0000256" key="4">
    <source>
        <dbReference type="ARBA" id="ARBA00023136"/>
    </source>
</evidence>
<keyword evidence="8" id="KW-1185">Reference proteome</keyword>
<dbReference type="EMBL" id="KV454413">
    <property type="protein sequence ID" value="ODQ63871.1"/>
    <property type="molecule type" value="Genomic_DNA"/>
</dbReference>
<feature type="transmembrane region" description="Helical" evidence="5">
    <location>
        <begin position="147"/>
        <end position="170"/>
    </location>
</feature>
<feature type="transmembrane region" description="Helical" evidence="5">
    <location>
        <begin position="52"/>
        <end position="76"/>
    </location>
</feature>
<dbReference type="InterPro" id="IPR025423">
    <property type="entry name" value="TMEM205-like"/>
</dbReference>
<keyword evidence="2 5" id="KW-0812">Transmembrane</keyword>
<dbReference type="STRING" id="857566.A0A1E3PEQ1"/>
<feature type="domain" description="TMEM205-like" evidence="6">
    <location>
        <begin position="17"/>
        <end position="113"/>
    </location>
</feature>
<evidence type="ECO:0000256" key="5">
    <source>
        <dbReference type="SAM" id="Phobius"/>
    </source>
</evidence>
<evidence type="ECO:0000256" key="3">
    <source>
        <dbReference type="ARBA" id="ARBA00022989"/>
    </source>
</evidence>
<dbReference type="AlphaFoldDB" id="A0A1E3PEQ1"/>
<dbReference type="OrthoDB" id="1641132at2759"/>
<sequence>MAILSTLATVAPYHVILYSLVFGSTAYQSFYAGIVAFKALPHDKFSALQARIFPGYFTFQTAASAALLASLSFMPLAGAATAAYVSLGTATVGGLINVTTMMPITKEIMARRVKQQEIEGKHFKDPSASDEMKKINKEFGKSHGISILLNLAAFGGLLAYGVIMTDGFLIKNIPK</sequence>
<evidence type="ECO:0000259" key="6">
    <source>
        <dbReference type="Pfam" id="PF13664"/>
    </source>
</evidence>
<name>A0A1E3PEQ1_9ASCO</name>
<dbReference type="PANTHER" id="PTHR23241">
    <property type="entry name" value="LATE EMBRYOGENESIS ABUNDANT PLANTS LEA-RELATED"/>
    <property type="match status" value="1"/>
</dbReference>
<proteinExistence type="predicted"/>
<evidence type="ECO:0000256" key="2">
    <source>
        <dbReference type="ARBA" id="ARBA00022692"/>
    </source>
</evidence>
<dbReference type="PANTHER" id="PTHR23241:SF102">
    <property type="entry name" value="LD23009P"/>
    <property type="match status" value="1"/>
</dbReference>
<reference evidence="7 8" key="1">
    <citation type="journal article" date="2016" name="Proc. Natl. Acad. Sci. U.S.A.">
        <title>Comparative genomics of biotechnologically important yeasts.</title>
        <authorList>
            <person name="Riley R."/>
            <person name="Haridas S."/>
            <person name="Wolfe K.H."/>
            <person name="Lopes M.R."/>
            <person name="Hittinger C.T."/>
            <person name="Goeker M."/>
            <person name="Salamov A.A."/>
            <person name="Wisecaver J.H."/>
            <person name="Long T.M."/>
            <person name="Calvey C.H."/>
            <person name="Aerts A.L."/>
            <person name="Barry K.W."/>
            <person name="Choi C."/>
            <person name="Clum A."/>
            <person name="Coughlan A.Y."/>
            <person name="Deshpande S."/>
            <person name="Douglass A.P."/>
            <person name="Hanson S.J."/>
            <person name="Klenk H.-P."/>
            <person name="LaButti K.M."/>
            <person name="Lapidus A."/>
            <person name="Lindquist E.A."/>
            <person name="Lipzen A.M."/>
            <person name="Meier-Kolthoff J.P."/>
            <person name="Ohm R.A."/>
            <person name="Otillar R.P."/>
            <person name="Pangilinan J.L."/>
            <person name="Peng Y."/>
            <person name="Rokas A."/>
            <person name="Rosa C.A."/>
            <person name="Scheuner C."/>
            <person name="Sibirny A.A."/>
            <person name="Slot J.C."/>
            <person name="Stielow J.B."/>
            <person name="Sun H."/>
            <person name="Kurtzman C.P."/>
            <person name="Blackwell M."/>
            <person name="Grigoriev I.V."/>
            <person name="Jeffries T.W."/>
        </authorList>
    </citation>
    <scope>NUCLEOTIDE SEQUENCE [LARGE SCALE GENOMIC DNA]</scope>
    <source>
        <strain evidence="7 8">DSM 6958</strain>
    </source>
</reference>
<dbReference type="Proteomes" id="UP000095009">
    <property type="component" value="Unassembled WGS sequence"/>
</dbReference>
<dbReference type="Pfam" id="PF13664">
    <property type="entry name" value="DUF4149"/>
    <property type="match status" value="1"/>
</dbReference>
<keyword evidence="3 5" id="KW-1133">Transmembrane helix</keyword>
<dbReference type="GO" id="GO:0016020">
    <property type="term" value="C:membrane"/>
    <property type="evidence" value="ECO:0007669"/>
    <property type="project" value="UniProtKB-SubCell"/>
</dbReference>
<evidence type="ECO:0000313" key="7">
    <source>
        <dbReference type="EMBL" id="ODQ63871.1"/>
    </source>
</evidence>
<organism evidence="7 8">
    <name type="scientific">Nadsonia fulvescens var. elongata DSM 6958</name>
    <dbReference type="NCBI Taxonomy" id="857566"/>
    <lineage>
        <taxon>Eukaryota</taxon>
        <taxon>Fungi</taxon>
        <taxon>Dikarya</taxon>
        <taxon>Ascomycota</taxon>
        <taxon>Saccharomycotina</taxon>
        <taxon>Dipodascomycetes</taxon>
        <taxon>Dipodascales</taxon>
        <taxon>Dipodascales incertae sedis</taxon>
        <taxon>Nadsonia</taxon>
    </lineage>
</organism>
<comment type="subcellular location">
    <subcellularLocation>
        <location evidence="1">Membrane</location>
    </subcellularLocation>
</comment>